<dbReference type="Proteomes" id="UP001604336">
    <property type="component" value="Unassembled WGS sequence"/>
</dbReference>
<reference evidence="2" key="1">
    <citation type="submission" date="2024-07" db="EMBL/GenBank/DDBJ databases">
        <title>Two chromosome-level genome assemblies of Korean endemic species Abeliophyllum distichum and Forsythia ovata (Oleaceae).</title>
        <authorList>
            <person name="Jang H."/>
        </authorList>
    </citation>
    <scope>NUCLEOTIDE SEQUENCE [LARGE SCALE GENOMIC DNA]</scope>
</reference>
<accession>A0ABD1NU36</accession>
<evidence type="ECO:0000313" key="2">
    <source>
        <dbReference type="Proteomes" id="UP001604336"/>
    </source>
</evidence>
<keyword evidence="2" id="KW-1185">Reference proteome</keyword>
<protein>
    <submittedName>
        <fullName evidence="1">Uncharacterized protein</fullName>
    </submittedName>
</protein>
<dbReference type="AlphaFoldDB" id="A0ABD1NU36"/>
<dbReference type="EMBL" id="JBFOLK010000255">
    <property type="protein sequence ID" value="KAL2454874.1"/>
    <property type="molecule type" value="Genomic_DNA"/>
</dbReference>
<organism evidence="1 2">
    <name type="scientific">Abeliophyllum distichum</name>
    <dbReference type="NCBI Taxonomy" id="126358"/>
    <lineage>
        <taxon>Eukaryota</taxon>
        <taxon>Viridiplantae</taxon>
        <taxon>Streptophyta</taxon>
        <taxon>Embryophyta</taxon>
        <taxon>Tracheophyta</taxon>
        <taxon>Spermatophyta</taxon>
        <taxon>Magnoliopsida</taxon>
        <taxon>eudicotyledons</taxon>
        <taxon>Gunneridae</taxon>
        <taxon>Pentapetalae</taxon>
        <taxon>asterids</taxon>
        <taxon>lamiids</taxon>
        <taxon>Lamiales</taxon>
        <taxon>Oleaceae</taxon>
        <taxon>Forsythieae</taxon>
        <taxon>Abeliophyllum</taxon>
    </lineage>
</organism>
<name>A0ABD1NU36_9LAMI</name>
<evidence type="ECO:0000313" key="1">
    <source>
        <dbReference type="EMBL" id="KAL2454874.1"/>
    </source>
</evidence>
<gene>
    <name evidence="1" type="ORF">Adt_47621</name>
</gene>
<comment type="caution">
    <text evidence="1">The sequence shown here is derived from an EMBL/GenBank/DDBJ whole genome shotgun (WGS) entry which is preliminary data.</text>
</comment>
<sequence>MEHSFVQEPLPLGLGHLAACSSHGAQFRSRASPTRTRPRSSLLLQWSTASLKGLSHWDSATLHLAPPMEHSFAQKPLPLGLGHLAPPMEHTFAQGPLPMGLGHVATCSSHGAQLRSRASPTRTRPCSSLLFPWSTALLKGLSHCDSATLQLALPIEHSFTQGPLPLRIGHLAAYSSHGAQLRSRASPTGTRTLCSLLIPWSTASLKSLSYWNSAT</sequence>
<proteinExistence type="predicted"/>